<accession>A0A399D3B5</accession>
<sequence>MRIHYFLLLVMAFAIISCQNNYYSMDDFSKVEKIDAHYHIYSSTENSLEQAQKDNFKLLNINTYSGGCERVIEAHQLLKTLKKQQPEVIEFTTTFCLEGWDEPGWVENTIQWIDQCVADGAIAVKVWKNIGMEIRDKDSLLIMIDDAQFDPVFQYLAENGIPVVGHLGEPKNCWLPLAEMTTKNDSGYFSRNPQYHMYLHPEFPSYEEQMAARDRMLEKNPELVFIGCHLASLEWSVDEMARFLDQFPNASMDMAARMGQLFYQTVENREKVRNFFIQYQDRLMYGTDIIDRGSEKESFQNRLHETWLNDWEYLVTDHKMTSALIDGEFRGLKLPKEVVDKIYAANVKRWYGAY</sequence>
<proteinExistence type="predicted"/>
<dbReference type="GO" id="GO:0016787">
    <property type="term" value="F:hydrolase activity"/>
    <property type="evidence" value="ECO:0007669"/>
    <property type="project" value="UniProtKB-KW"/>
</dbReference>
<evidence type="ECO:0000313" key="3">
    <source>
        <dbReference type="Proteomes" id="UP000266441"/>
    </source>
</evidence>
<comment type="caution">
    <text evidence="2">The sequence shown here is derived from an EMBL/GenBank/DDBJ whole genome shotgun (WGS) entry which is preliminary data.</text>
</comment>
<dbReference type="InterPro" id="IPR006680">
    <property type="entry name" value="Amidohydro-rel"/>
</dbReference>
<dbReference type="RefSeq" id="WP_119349178.1">
    <property type="nucleotide sequence ID" value="NZ_QWET01000004.1"/>
</dbReference>
<dbReference type="AlphaFoldDB" id="A0A399D3B5"/>
<evidence type="ECO:0000313" key="2">
    <source>
        <dbReference type="EMBL" id="RIH65943.1"/>
    </source>
</evidence>
<dbReference type="Proteomes" id="UP000266441">
    <property type="component" value="Unassembled WGS sequence"/>
</dbReference>
<dbReference type="Gene3D" id="3.20.20.140">
    <property type="entry name" value="Metal-dependent hydrolases"/>
    <property type="match status" value="1"/>
</dbReference>
<dbReference type="EMBL" id="QWET01000004">
    <property type="protein sequence ID" value="RIH65943.1"/>
    <property type="molecule type" value="Genomic_DNA"/>
</dbReference>
<keyword evidence="3" id="KW-1185">Reference proteome</keyword>
<gene>
    <name evidence="2" type="ORF">D1164_06670</name>
</gene>
<organism evidence="2 3">
    <name type="scientific">Mariniphaga sediminis</name>
    <dbReference type="NCBI Taxonomy" id="1628158"/>
    <lineage>
        <taxon>Bacteria</taxon>
        <taxon>Pseudomonadati</taxon>
        <taxon>Bacteroidota</taxon>
        <taxon>Bacteroidia</taxon>
        <taxon>Marinilabiliales</taxon>
        <taxon>Prolixibacteraceae</taxon>
        <taxon>Mariniphaga</taxon>
    </lineage>
</organism>
<reference evidence="2 3" key="1">
    <citation type="journal article" date="2015" name="Int. J. Syst. Evol. Microbiol.">
        <title>Mariniphaga sediminis sp. nov., isolated from coastal sediment.</title>
        <authorList>
            <person name="Wang F.Q."/>
            <person name="Shen Q.Y."/>
            <person name="Chen G.J."/>
            <person name="Du Z.J."/>
        </authorList>
    </citation>
    <scope>NUCLEOTIDE SEQUENCE [LARGE SCALE GENOMIC DNA]</scope>
    <source>
        <strain evidence="2 3">SY21</strain>
    </source>
</reference>
<keyword evidence="2" id="KW-0378">Hydrolase</keyword>
<dbReference type="Pfam" id="PF04909">
    <property type="entry name" value="Amidohydro_2"/>
    <property type="match status" value="1"/>
</dbReference>
<dbReference type="InterPro" id="IPR032466">
    <property type="entry name" value="Metal_Hydrolase"/>
</dbReference>
<dbReference type="SUPFAM" id="SSF51556">
    <property type="entry name" value="Metallo-dependent hydrolases"/>
    <property type="match status" value="1"/>
</dbReference>
<name>A0A399D3B5_9BACT</name>
<dbReference type="PROSITE" id="PS51257">
    <property type="entry name" value="PROKAR_LIPOPROTEIN"/>
    <property type="match status" value="1"/>
</dbReference>
<dbReference type="OrthoDB" id="644687at2"/>
<evidence type="ECO:0000259" key="1">
    <source>
        <dbReference type="Pfam" id="PF04909"/>
    </source>
</evidence>
<feature type="domain" description="Amidohydrolase-related" evidence="1">
    <location>
        <begin position="103"/>
        <end position="352"/>
    </location>
</feature>
<protein>
    <submittedName>
        <fullName evidence="2">Amidohydrolase</fullName>
    </submittedName>
</protein>